<dbReference type="Proteomes" id="UP001470230">
    <property type="component" value="Unassembled WGS sequence"/>
</dbReference>
<gene>
    <name evidence="2" type="ORF">M9Y10_044969</name>
</gene>
<dbReference type="PANTHER" id="PTHR43717:SF1">
    <property type="entry name" value="ANAEROBIC NITRIC OXIDE REDUCTASE FLAVORUBREDOXIN"/>
    <property type="match status" value="1"/>
</dbReference>
<dbReference type="PANTHER" id="PTHR43717">
    <property type="entry name" value="ANAEROBIC NITRIC OXIDE REDUCTASE FLAVORUBREDOXIN"/>
    <property type="match status" value="1"/>
</dbReference>
<name>A0ABR2JU78_9EUKA</name>
<dbReference type="InterPro" id="IPR001279">
    <property type="entry name" value="Metallo-B-lactamas"/>
</dbReference>
<evidence type="ECO:0000259" key="1">
    <source>
        <dbReference type="PROSITE" id="PS50902"/>
    </source>
</evidence>
<dbReference type="Pfam" id="PF19583">
    <property type="entry name" value="ODP"/>
    <property type="match status" value="1"/>
</dbReference>
<dbReference type="SUPFAM" id="SSF56281">
    <property type="entry name" value="Metallo-hydrolase/oxidoreductase"/>
    <property type="match status" value="1"/>
</dbReference>
<evidence type="ECO:0000313" key="3">
    <source>
        <dbReference type="Proteomes" id="UP001470230"/>
    </source>
</evidence>
<dbReference type="SUPFAM" id="SSF52218">
    <property type="entry name" value="Flavoproteins"/>
    <property type="match status" value="1"/>
</dbReference>
<reference evidence="2 3" key="1">
    <citation type="submission" date="2024-04" db="EMBL/GenBank/DDBJ databases">
        <title>Tritrichomonas musculus Genome.</title>
        <authorList>
            <person name="Alves-Ferreira E."/>
            <person name="Grigg M."/>
            <person name="Lorenzi H."/>
            <person name="Galac M."/>
        </authorList>
    </citation>
    <scope>NUCLEOTIDE SEQUENCE [LARGE SCALE GENOMIC DNA]</scope>
    <source>
        <strain evidence="2 3">EAF2021</strain>
    </source>
</reference>
<feature type="domain" description="Flavodoxin-like" evidence="1">
    <location>
        <begin position="271"/>
        <end position="411"/>
    </location>
</feature>
<dbReference type="SMART" id="SM00849">
    <property type="entry name" value="Lactamase_B"/>
    <property type="match status" value="1"/>
</dbReference>
<dbReference type="Gene3D" id="3.60.15.10">
    <property type="entry name" value="Ribonuclease Z/Hydroxyacylglutathione hydrolase-like"/>
    <property type="match status" value="1"/>
</dbReference>
<proteinExistence type="predicted"/>
<accession>A0ABR2JU78</accession>
<organism evidence="2 3">
    <name type="scientific">Tritrichomonas musculus</name>
    <dbReference type="NCBI Taxonomy" id="1915356"/>
    <lineage>
        <taxon>Eukaryota</taxon>
        <taxon>Metamonada</taxon>
        <taxon>Parabasalia</taxon>
        <taxon>Tritrichomonadida</taxon>
        <taxon>Tritrichomonadidae</taxon>
        <taxon>Tritrichomonas</taxon>
    </lineage>
</organism>
<keyword evidence="3" id="KW-1185">Reference proteome</keyword>
<sequence length="422" mass="46983">MISSFLSRKLSAAAFDAGITEVAKNIFWIGVNDWDLREFHSMHAPVGTSYNSYLIQCSKPTLIDCVKSPFYNTWVSRLQTMYGEDLRQLSYIILQHAEPDHTSGITQFMKDFPHVQLLCTKQNFNTLSRFYNTKNWNHKIVKLGEPIQLGDKQVVMAGVPMAHWPEQAVTYVPDQRVLFTSDAFGQHIASSKRFVDEIDSGLYNSELKSYFGNILLKLRNPVLKAIKTAASLPGIDVILPAHGVGCRRPEDIAHVIKLYTDWANQKPAKKLTVLYDCNWFGTEKMASAVASGAAKTGVDVKMIHARRTHITNTATELIDSAGLAVGSSTLHECILPDLACHLSYLKCEGIKDKVGGIFGTFGWNKNAVPSGIRQALFTPNKVKEVSDPVMAHWNPDDKDFQKCEELGQQLGKAVIATVNSQH</sequence>
<protein>
    <recommendedName>
        <fullName evidence="1">Flavodoxin-like domain-containing protein</fullName>
    </recommendedName>
</protein>
<dbReference type="CDD" id="cd07709">
    <property type="entry name" value="flavodiiron_proteins_MBL-fold"/>
    <property type="match status" value="1"/>
</dbReference>
<dbReference type="InterPro" id="IPR008254">
    <property type="entry name" value="Flavodoxin/NO_synth"/>
</dbReference>
<dbReference type="EMBL" id="JAPFFF010000009">
    <property type="protein sequence ID" value="KAK8882327.1"/>
    <property type="molecule type" value="Genomic_DNA"/>
</dbReference>
<dbReference type="InterPro" id="IPR016440">
    <property type="entry name" value="Rubredoxin-O_OxRdtase"/>
</dbReference>
<comment type="caution">
    <text evidence="2">The sequence shown here is derived from an EMBL/GenBank/DDBJ whole genome shotgun (WGS) entry which is preliminary data.</text>
</comment>
<dbReference type="InterPro" id="IPR045761">
    <property type="entry name" value="ODP_dom"/>
</dbReference>
<evidence type="ECO:0000313" key="2">
    <source>
        <dbReference type="EMBL" id="KAK8882327.1"/>
    </source>
</evidence>
<dbReference type="Gene3D" id="3.40.50.360">
    <property type="match status" value="1"/>
</dbReference>
<dbReference type="InterPro" id="IPR036866">
    <property type="entry name" value="RibonucZ/Hydroxyglut_hydro"/>
</dbReference>
<dbReference type="PIRSF" id="PIRSF005243">
    <property type="entry name" value="ROO"/>
    <property type="match status" value="1"/>
</dbReference>
<dbReference type="InterPro" id="IPR029039">
    <property type="entry name" value="Flavoprotein-like_sf"/>
</dbReference>
<dbReference type="PROSITE" id="PS50902">
    <property type="entry name" value="FLAVODOXIN_LIKE"/>
    <property type="match status" value="1"/>
</dbReference>